<feature type="signal peptide" evidence="1">
    <location>
        <begin position="1"/>
        <end position="20"/>
    </location>
</feature>
<dbReference type="EnsemblMetazoa" id="GBRI009204-RA">
    <property type="protein sequence ID" value="GBRI009204-PA"/>
    <property type="gene ID" value="GBRI009204"/>
</dbReference>
<evidence type="ECO:0000313" key="3">
    <source>
        <dbReference type="Proteomes" id="UP000091820"/>
    </source>
</evidence>
<name>A0A1A9W7Q6_9MUSC</name>
<proteinExistence type="predicted"/>
<dbReference type="Proteomes" id="UP000091820">
    <property type="component" value="Unassembled WGS sequence"/>
</dbReference>
<accession>A0A1A9W7Q6</accession>
<dbReference type="AlphaFoldDB" id="A0A1A9W7Q6"/>
<evidence type="ECO:0000313" key="2">
    <source>
        <dbReference type="EnsemblMetazoa" id="GBRI009204-PA"/>
    </source>
</evidence>
<dbReference type="VEuPathDB" id="VectorBase:GBRI009204"/>
<protein>
    <submittedName>
        <fullName evidence="2">Uncharacterized protein</fullName>
    </submittedName>
</protein>
<keyword evidence="3" id="KW-1185">Reference proteome</keyword>
<sequence length="117" mass="13220">MVWYAMAVVVVFGFAVLVDDEDVVFLVARDFFNRKQVRNSIDEETFCKLSSDDELLPSKHLWFANYFAFHRNSDKSDSVIDDGPTPVAASNLYPLGKSAVHVGTMLEILRARGDMKD</sequence>
<keyword evidence="1" id="KW-0732">Signal</keyword>
<feature type="chain" id="PRO_5008400067" evidence="1">
    <location>
        <begin position="21"/>
        <end position="117"/>
    </location>
</feature>
<reference evidence="2" key="2">
    <citation type="submission" date="2020-05" db="UniProtKB">
        <authorList>
            <consortium name="EnsemblMetazoa"/>
        </authorList>
    </citation>
    <scope>IDENTIFICATION</scope>
    <source>
        <strain evidence="2">IAEA</strain>
    </source>
</reference>
<organism evidence="2 3">
    <name type="scientific">Glossina brevipalpis</name>
    <dbReference type="NCBI Taxonomy" id="37001"/>
    <lineage>
        <taxon>Eukaryota</taxon>
        <taxon>Metazoa</taxon>
        <taxon>Ecdysozoa</taxon>
        <taxon>Arthropoda</taxon>
        <taxon>Hexapoda</taxon>
        <taxon>Insecta</taxon>
        <taxon>Pterygota</taxon>
        <taxon>Neoptera</taxon>
        <taxon>Endopterygota</taxon>
        <taxon>Diptera</taxon>
        <taxon>Brachycera</taxon>
        <taxon>Muscomorpha</taxon>
        <taxon>Hippoboscoidea</taxon>
        <taxon>Glossinidae</taxon>
        <taxon>Glossina</taxon>
    </lineage>
</organism>
<reference evidence="3" key="1">
    <citation type="submission" date="2014-03" db="EMBL/GenBank/DDBJ databases">
        <authorList>
            <person name="Aksoy S."/>
            <person name="Warren W."/>
            <person name="Wilson R.K."/>
        </authorList>
    </citation>
    <scope>NUCLEOTIDE SEQUENCE [LARGE SCALE GENOMIC DNA]</scope>
    <source>
        <strain evidence="3">IAEA</strain>
    </source>
</reference>
<evidence type="ECO:0000256" key="1">
    <source>
        <dbReference type="SAM" id="SignalP"/>
    </source>
</evidence>